<dbReference type="Pfam" id="PF01035">
    <property type="entry name" value="DNA_binding_1"/>
    <property type="match status" value="1"/>
</dbReference>
<evidence type="ECO:0000256" key="1">
    <source>
        <dbReference type="ARBA" id="ARBA00022763"/>
    </source>
</evidence>
<dbReference type="InterPro" id="IPR036217">
    <property type="entry name" value="MethylDNA_cys_MeTrfase_DNAb"/>
</dbReference>
<dbReference type="GO" id="GO:0006281">
    <property type="term" value="P:DNA repair"/>
    <property type="evidence" value="ECO:0007669"/>
    <property type="project" value="InterPro"/>
</dbReference>
<protein>
    <submittedName>
        <fullName evidence="3">DNA-binding protein</fullName>
    </submittedName>
</protein>
<dbReference type="EMBL" id="CP014145">
    <property type="protein sequence ID" value="AMB57748.1"/>
    <property type="molecule type" value="Genomic_DNA"/>
</dbReference>
<evidence type="ECO:0000259" key="2">
    <source>
        <dbReference type="Pfam" id="PF01035"/>
    </source>
</evidence>
<dbReference type="InterPro" id="IPR052520">
    <property type="entry name" value="ATL_DNA_repair"/>
</dbReference>
<evidence type="ECO:0000313" key="3">
    <source>
        <dbReference type="EMBL" id="AMB57748.1"/>
    </source>
</evidence>
<proteinExistence type="predicted"/>
<dbReference type="SUPFAM" id="SSF46767">
    <property type="entry name" value="Methylated DNA-protein cysteine methyltransferase, C-terminal domain"/>
    <property type="match status" value="1"/>
</dbReference>
<dbReference type="InterPro" id="IPR014048">
    <property type="entry name" value="MethylDNA_cys_MeTrfase_DNA-bd"/>
</dbReference>
<organism evidence="3 4">
    <name type="scientific">Microterricola viridarii</name>
    <dbReference type="NCBI Taxonomy" id="412690"/>
    <lineage>
        <taxon>Bacteria</taxon>
        <taxon>Bacillati</taxon>
        <taxon>Actinomycetota</taxon>
        <taxon>Actinomycetes</taxon>
        <taxon>Micrococcales</taxon>
        <taxon>Microbacteriaceae</taxon>
        <taxon>Microterricola</taxon>
    </lineage>
</organism>
<name>A0A0Y0N5M1_9MICO</name>
<feature type="domain" description="Methylated-DNA-[protein]-cysteine S-methyltransferase DNA binding" evidence="2">
    <location>
        <begin position="8"/>
        <end position="64"/>
    </location>
</feature>
<keyword evidence="1" id="KW-0227">DNA damage</keyword>
<dbReference type="PANTHER" id="PTHR42942">
    <property type="entry name" value="6-O-METHYLGUANINE DNA METHYLTRANSFERASE"/>
    <property type="match status" value="1"/>
</dbReference>
<keyword evidence="3" id="KW-0238">DNA-binding</keyword>
<evidence type="ECO:0000313" key="4">
    <source>
        <dbReference type="Proteomes" id="UP000058305"/>
    </source>
</evidence>
<sequence>MPAPDRGFAEAVLAVVDDIPAGQVLSYGDVAAMLGSRGARAVGQVMAYYGSASPWWRVLRAGGHPPRGLAARALPYYTAEGTPLISTTTDDGYRVDYAAARWRP</sequence>
<reference evidence="4" key="2">
    <citation type="submission" date="2016-01" db="EMBL/GenBank/DDBJ databases">
        <title>First complete genome sequence of a species in the genus Microterricola, an extremophilic cold active enzyme producing strain ERGS5:02 isolated from Sikkim Himalaya.</title>
        <authorList>
            <person name="Kumar R."/>
            <person name="Singh D."/>
            <person name="Swarnkar M.K."/>
        </authorList>
    </citation>
    <scope>NUCLEOTIDE SEQUENCE [LARGE SCALE GENOMIC DNA]</scope>
    <source>
        <strain evidence="4">ERGS5:02</strain>
    </source>
</reference>
<dbReference type="InterPro" id="IPR036388">
    <property type="entry name" value="WH-like_DNA-bd_sf"/>
</dbReference>
<dbReference type="Gene3D" id="1.10.10.10">
    <property type="entry name" value="Winged helix-like DNA-binding domain superfamily/Winged helix DNA-binding domain"/>
    <property type="match status" value="1"/>
</dbReference>
<dbReference type="RefSeq" id="WP_067225770.1">
    <property type="nucleotide sequence ID" value="NZ_CP014145.1"/>
</dbReference>
<dbReference type="GO" id="GO:0003824">
    <property type="term" value="F:catalytic activity"/>
    <property type="evidence" value="ECO:0007669"/>
    <property type="project" value="InterPro"/>
</dbReference>
<dbReference type="OrthoDB" id="9132167at2"/>
<reference evidence="3 4" key="1">
    <citation type="journal article" date="2016" name="J. Biotechnol.">
        <title>First complete genome sequence of a species in the genus Microterricola, an extremophilic cold active enzyme producing bacterial strain ERGS5:02 isolated from Sikkim Himalaya.</title>
        <authorList>
            <person name="Himanshu"/>
            <person name="Swarnkar M.K."/>
            <person name="Singh D."/>
            <person name="Kumar R."/>
        </authorList>
    </citation>
    <scope>NUCLEOTIDE SEQUENCE [LARGE SCALE GENOMIC DNA]</scope>
    <source>
        <strain evidence="3 4">ERGS5:02</strain>
    </source>
</reference>
<dbReference type="Proteomes" id="UP000058305">
    <property type="component" value="Chromosome"/>
</dbReference>
<dbReference type="GO" id="GO:0003677">
    <property type="term" value="F:DNA binding"/>
    <property type="evidence" value="ECO:0007669"/>
    <property type="project" value="UniProtKB-KW"/>
</dbReference>
<keyword evidence="4" id="KW-1185">Reference proteome</keyword>
<dbReference type="AlphaFoldDB" id="A0A0Y0N5M1"/>
<accession>A0A0Y0N5M1</accession>
<dbReference type="PANTHER" id="PTHR42942:SF1">
    <property type="entry name" value="ALKYLTRANSFERASE-LIKE PROTEIN 1"/>
    <property type="match status" value="1"/>
</dbReference>
<dbReference type="CDD" id="cd06445">
    <property type="entry name" value="ATase"/>
    <property type="match status" value="1"/>
</dbReference>
<gene>
    <name evidence="3" type="ORF">AWU67_01465</name>
</gene>
<dbReference type="KEGG" id="mvd:AWU67_01465"/>